<evidence type="ECO:0000313" key="2">
    <source>
        <dbReference type="EMBL" id="KAK0649785.1"/>
    </source>
</evidence>
<accession>A0AA39YEZ4</accession>
<reference evidence="2" key="1">
    <citation type="submission" date="2023-06" db="EMBL/GenBank/DDBJ databases">
        <title>Genome-scale phylogeny and comparative genomics of the fungal order Sordariales.</title>
        <authorList>
            <consortium name="Lawrence Berkeley National Laboratory"/>
            <person name="Hensen N."/>
            <person name="Bonometti L."/>
            <person name="Westerberg I."/>
            <person name="Brannstrom I.O."/>
            <person name="Guillou S."/>
            <person name="Cros-Aarteil S."/>
            <person name="Calhoun S."/>
            <person name="Haridas S."/>
            <person name="Kuo A."/>
            <person name="Mondo S."/>
            <person name="Pangilinan J."/>
            <person name="Riley R."/>
            <person name="Labutti K."/>
            <person name="Andreopoulos B."/>
            <person name="Lipzen A."/>
            <person name="Chen C."/>
            <person name="Yanf M."/>
            <person name="Daum C."/>
            <person name="Ng V."/>
            <person name="Clum A."/>
            <person name="Steindorff A."/>
            <person name="Ohm R."/>
            <person name="Martin F."/>
            <person name="Silar P."/>
            <person name="Natvig D."/>
            <person name="Lalanne C."/>
            <person name="Gautier V."/>
            <person name="Ament-Velasquez S.L."/>
            <person name="Kruys A."/>
            <person name="Hutchinson M.I."/>
            <person name="Powell A.J."/>
            <person name="Barry K."/>
            <person name="Miller A.N."/>
            <person name="Grigoriev I.V."/>
            <person name="Debuchy R."/>
            <person name="Gladieux P."/>
            <person name="Thoren M.H."/>
            <person name="Johannesson H."/>
        </authorList>
    </citation>
    <scope>NUCLEOTIDE SEQUENCE</scope>
    <source>
        <strain evidence="2">SMH2532-1</strain>
    </source>
</reference>
<dbReference type="PANTHER" id="PTHR24148:SF73">
    <property type="entry name" value="HET DOMAIN PROTEIN (AFU_ORTHOLOGUE AFUA_8G01020)"/>
    <property type="match status" value="1"/>
</dbReference>
<dbReference type="AlphaFoldDB" id="A0AA39YEZ4"/>
<dbReference type="PANTHER" id="PTHR24148">
    <property type="entry name" value="ANKYRIN REPEAT DOMAIN-CONTAINING PROTEIN 39 HOMOLOG-RELATED"/>
    <property type="match status" value="1"/>
</dbReference>
<protein>
    <submittedName>
        <fullName evidence="2">Heterokaryon incompatibility protein-domain-containing protein</fullName>
    </submittedName>
</protein>
<organism evidence="2 3">
    <name type="scientific">Cercophora newfieldiana</name>
    <dbReference type="NCBI Taxonomy" id="92897"/>
    <lineage>
        <taxon>Eukaryota</taxon>
        <taxon>Fungi</taxon>
        <taxon>Dikarya</taxon>
        <taxon>Ascomycota</taxon>
        <taxon>Pezizomycotina</taxon>
        <taxon>Sordariomycetes</taxon>
        <taxon>Sordariomycetidae</taxon>
        <taxon>Sordariales</taxon>
        <taxon>Lasiosphaeriaceae</taxon>
        <taxon>Cercophora</taxon>
    </lineage>
</organism>
<feature type="domain" description="Heterokaryon incompatibility" evidence="1">
    <location>
        <begin position="249"/>
        <end position="408"/>
    </location>
</feature>
<dbReference type="Proteomes" id="UP001174936">
    <property type="component" value="Unassembled WGS sequence"/>
</dbReference>
<comment type="caution">
    <text evidence="2">The sequence shown here is derived from an EMBL/GenBank/DDBJ whole genome shotgun (WGS) entry which is preliminary data.</text>
</comment>
<evidence type="ECO:0000259" key="1">
    <source>
        <dbReference type="Pfam" id="PF06985"/>
    </source>
</evidence>
<sequence length="882" mass="99191">MESAYGGLGASTGYRRRSSLIDSLPATWNLALNIVKSSSSVSKPGWRRFVYEKPSSLAVPARMETSCENSPASRDSGGQDNVSLQQVARAFPTTSLLRQQPPAPAPSAQNVRLPRGANMEELGSHLTTSGITMSRSEMPSLKYNSLTTPTSIRLLEILPVPGDDIHCSLTAADLEDDPIFDALSYTWGNPITIREEPRTRDFEIALQKYLDDPTPSPKPGRSVHIDLDAWRFRHQHKFTPYEKVDWDAERRCRLICNGEVVMVTANLIDALHQVRRRLHFSPERNAEFEAMNGSPMSRYLWVDMVCINQDDVHERNGQIRIMGRIFESAKTVFGWLGAEANLSRHAGHAISHFLDKLLKMKEVDDIDTVLPPSLKALFSVDGIQEVDVYAIFALFQRLWFRRAWIIQEVVLAQKLVLVCGGVMLQWGSVELFVSVLHSRNLYRSLSTFGIGVMSGKPTYKDGKQDLKAGAESIFSVVGDSSSTLWNGVLQVDPLETQQFMLGVGAMRRFFGRPTLNYAETKHGKGVVEQPRHTDEDDGVTANASIDEKTQHAESAARTEKSLQMPSALHETLLHLCRSCSATDPRDKIFSMFGILQKTGSQLPEIPWDYQTSVQQLYRATVLAIIRSTNRLDVLAQVQDPSRTNLPGLPSWVPDFSVGLGAAQFESPAHPFFSASGSDSHCTIPSAVIALRLPVEGYFVDNIIDLAALRGCYFIRTAKIVSRLPPRYHPKQRCNEMTLTRSHAYWRTLVGELLRDDTPAMTKMGFGFSEWLTEELVRAYKKKRRRKTLQEEQHAKGKVHVEPPSVQAYFERLDEKFQLWMALMQGEPEDYVHIDTATDKEVYVDAQTPLRFIPDWAMIANSYSRLRPLSGELLEGRLRCSYG</sequence>
<name>A0AA39YEZ4_9PEZI</name>
<proteinExistence type="predicted"/>
<dbReference type="EMBL" id="JAULSV010000003">
    <property type="protein sequence ID" value="KAK0649785.1"/>
    <property type="molecule type" value="Genomic_DNA"/>
</dbReference>
<dbReference type="Pfam" id="PF06985">
    <property type="entry name" value="HET"/>
    <property type="match status" value="1"/>
</dbReference>
<evidence type="ECO:0000313" key="3">
    <source>
        <dbReference type="Proteomes" id="UP001174936"/>
    </source>
</evidence>
<dbReference type="InterPro" id="IPR052895">
    <property type="entry name" value="HetReg/Transcr_Mod"/>
</dbReference>
<gene>
    <name evidence="2" type="ORF">B0T16DRAFT_389771</name>
</gene>
<dbReference type="InterPro" id="IPR010730">
    <property type="entry name" value="HET"/>
</dbReference>
<keyword evidence="3" id="KW-1185">Reference proteome</keyword>